<evidence type="ECO:0000313" key="12">
    <source>
        <dbReference type="EMBL" id="OAF69111.1"/>
    </source>
</evidence>
<dbReference type="UniPathway" id="UPA00378"/>
<dbReference type="GO" id="GO:0018279">
    <property type="term" value="P:protein N-linked glycosylation via asparagine"/>
    <property type="evidence" value="ECO:0007669"/>
    <property type="project" value="TreeGrafter"/>
</dbReference>
<sequence>MYDRVKYILLFIVILSNIVSCEDFSINKVVRKINLKSQNVELTDHITVVMNRVDAKFMYCYVPDSIKNVAYIKVKTNQSNKTIKYSISTNKDCIEFSFLNHGANSKINLIVESVYINVLVFSPTHISQMESQFALFKYSLFVYSAYAINQQFVEIILPGGILKEYTKHPSLTRKTNKLLYQLDSRQEALTELKDLIIYFEVTDKFVKITSIVRRIDISHWTNIMVENKVEMVHAGAILKGGFSRLDFDQNPTRNGQVIETILAKLPKKINNIYYKDDIGNISTSSIVHYPSYTEIRMNTRYPLYGGWKSEFLLGYYLDTGSWLSVKEDTRILKLPLMDIHAQSFVVDDLLIRIAIPEFSYNIRVLPNNIVGLKRLKDDILKIYLDYYGRTVIVFNMKNIVKSHMKEITIQYNFKRWYLLYEPFMLFSAIFILFLSVILLLRLKNTLQFSSPLKNEMILYMTQVMEKFSFVITELKANSNVEYSSIIGKCNELNLVITEGYAKFETYQDASLSKLNDFKCTCDKLYNLIRASLD</sequence>
<comment type="subunit">
    <text evidence="11">Component of the oligosaccharyltransferase (OST) complex.</text>
</comment>
<evidence type="ECO:0000313" key="13">
    <source>
        <dbReference type="Proteomes" id="UP000078046"/>
    </source>
</evidence>
<gene>
    <name evidence="12" type="ORF">A3Q56_03153</name>
</gene>
<comment type="pathway">
    <text evidence="3 11">Protein modification; protein glycosylation.</text>
</comment>
<comment type="subcellular location">
    <subcellularLocation>
        <location evidence="2 11">Endoplasmic reticulum membrane</location>
        <topology evidence="2 11">Single-pass type I membrane protein</topology>
    </subcellularLocation>
</comment>
<reference evidence="12 13" key="1">
    <citation type="submission" date="2016-04" db="EMBL/GenBank/DDBJ databases">
        <title>The genome of Intoshia linei affirms orthonectids as highly simplified spiralians.</title>
        <authorList>
            <person name="Mikhailov K.V."/>
            <person name="Slusarev G.S."/>
            <person name="Nikitin M.A."/>
            <person name="Logacheva M.D."/>
            <person name="Penin A."/>
            <person name="Aleoshin V."/>
            <person name="Panchin Y.V."/>
        </authorList>
    </citation>
    <scope>NUCLEOTIDE SEQUENCE [LARGE SCALE GENOMIC DNA]</scope>
    <source>
        <strain evidence="12">Intl2013</strain>
        <tissue evidence="12">Whole animal</tissue>
    </source>
</reference>
<evidence type="ECO:0000256" key="8">
    <source>
        <dbReference type="ARBA" id="ARBA00022824"/>
    </source>
</evidence>
<evidence type="ECO:0000256" key="6">
    <source>
        <dbReference type="ARBA" id="ARBA00022692"/>
    </source>
</evidence>
<evidence type="ECO:0000256" key="10">
    <source>
        <dbReference type="ARBA" id="ARBA00023136"/>
    </source>
</evidence>
<keyword evidence="6 11" id="KW-0812">Transmembrane</keyword>
<organism evidence="12 13">
    <name type="scientific">Intoshia linei</name>
    <dbReference type="NCBI Taxonomy" id="1819745"/>
    <lineage>
        <taxon>Eukaryota</taxon>
        <taxon>Metazoa</taxon>
        <taxon>Spiralia</taxon>
        <taxon>Lophotrochozoa</taxon>
        <taxon>Mesozoa</taxon>
        <taxon>Orthonectida</taxon>
        <taxon>Rhopaluridae</taxon>
        <taxon>Intoshia</taxon>
    </lineage>
</organism>
<comment type="caution">
    <text evidence="12">The sequence shown here is derived from an EMBL/GenBank/DDBJ whole genome shotgun (WGS) entry which is preliminary data.</text>
</comment>
<keyword evidence="7 11" id="KW-0732">Signal</keyword>
<evidence type="ECO:0000256" key="5">
    <source>
        <dbReference type="ARBA" id="ARBA00017611"/>
    </source>
</evidence>
<accession>A0A177B696</accession>
<dbReference type="Pfam" id="PF04597">
    <property type="entry name" value="Ribophorin_I"/>
    <property type="match status" value="1"/>
</dbReference>
<evidence type="ECO:0000256" key="2">
    <source>
        <dbReference type="ARBA" id="ARBA00004115"/>
    </source>
</evidence>
<feature type="transmembrane region" description="Helical" evidence="11">
    <location>
        <begin position="416"/>
        <end position="440"/>
    </location>
</feature>
<dbReference type="PANTHER" id="PTHR21049:SF0">
    <property type="entry name" value="DOLICHYL-DIPHOSPHOOLIGOSACCHARIDE--PROTEIN GLYCOSYLTRANSFERASE SUBUNIT 1"/>
    <property type="match status" value="1"/>
</dbReference>
<dbReference type="Proteomes" id="UP000078046">
    <property type="component" value="Unassembled WGS sequence"/>
</dbReference>
<evidence type="ECO:0000256" key="1">
    <source>
        <dbReference type="ARBA" id="ARBA00002791"/>
    </source>
</evidence>
<evidence type="ECO:0000256" key="9">
    <source>
        <dbReference type="ARBA" id="ARBA00022989"/>
    </source>
</evidence>
<dbReference type="GO" id="GO:0008250">
    <property type="term" value="C:oligosaccharyltransferase complex"/>
    <property type="evidence" value="ECO:0007669"/>
    <property type="project" value="UniProtKB-UniRule"/>
</dbReference>
<protein>
    <recommendedName>
        <fullName evidence="5 11">Dolichyl-diphosphooligosaccharide--protein glycosyltransferase subunit 1</fullName>
    </recommendedName>
</protein>
<evidence type="ECO:0000256" key="11">
    <source>
        <dbReference type="RuleBase" id="RU361143"/>
    </source>
</evidence>
<dbReference type="PANTHER" id="PTHR21049">
    <property type="entry name" value="RIBOPHORIN I"/>
    <property type="match status" value="1"/>
</dbReference>
<evidence type="ECO:0000256" key="4">
    <source>
        <dbReference type="ARBA" id="ARBA00008905"/>
    </source>
</evidence>
<keyword evidence="13" id="KW-1185">Reference proteome</keyword>
<dbReference type="InterPro" id="IPR007676">
    <property type="entry name" value="Ribophorin_I"/>
</dbReference>
<keyword evidence="10 11" id="KW-0472">Membrane</keyword>
<proteinExistence type="inferred from homology"/>
<keyword evidence="9 11" id="KW-1133">Transmembrane helix</keyword>
<evidence type="ECO:0000256" key="3">
    <source>
        <dbReference type="ARBA" id="ARBA00004922"/>
    </source>
</evidence>
<keyword evidence="8 11" id="KW-0256">Endoplasmic reticulum</keyword>
<name>A0A177B696_9BILA</name>
<feature type="chain" id="PRO_5007948900" description="Dolichyl-diphosphooligosaccharide--protein glycosyltransferase subunit 1" evidence="11">
    <location>
        <begin position="22"/>
        <end position="533"/>
    </location>
</feature>
<dbReference type="OrthoDB" id="310030at2759"/>
<comment type="function">
    <text evidence="1 11">Subunit of the oligosaccharyl transferase (OST) complex that catalyzes the initial transfer of a defined glycan (Glc(3)Man(9)GlcNAc(2) in eukaryotes) from the lipid carrier dolichol-pyrophosphate to an asparagine residue within an Asn-X-Ser/Thr consensus motif in nascent polypeptide chains, the first step in protein N-glycosylation. N-glycosylation occurs cotranslationally and the complex associates with the Sec61 complex at the channel-forming translocon complex that mediates protein translocation across the endoplasmic reticulum (ER). All subunits are required for a maximal enzyme activity.</text>
</comment>
<feature type="signal peptide" evidence="11">
    <location>
        <begin position="1"/>
        <end position="21"/>
    </location>
</feature>
<evidence type="ECO:0000256" key="7">
    <source>
        <dbReference type="ARBA" id="ARBA00022729"/>
    </source>
</evidence>
<dbReference type="EMBL" id="LWCA01000333">
    <property type="protein sequence ID" value="OAF69111.1"/>
    <property type="molecule type" value="Genomic_DNA"/>
</dbReference>
<dbReference type="AlphaFoldDB" id="A0A177B696"/>
<comment type="similarity">
    <text evidence="4 11">Belongs to the OST1 family.</text>
</comment>